<evidence type="ECO:0000313" key="1">
    <source>
        <dbReference type="EMBL" id="GFD42994.1"/>
    </source>
</evidence>
<organism evidence="1">
    <name type="scientific">Tanacetum cinerariifolium</name>
    <name type="common">Dalmatian daisy</name>
    <name type="synonym">Chrysanthemum cinerariifolium</name>
    <dbReference type="NCBI Taxonomy" id="118510"/>
    <lineage>
        <taxon>Eukaryota</taxon>
        <taxon>Viridiplantae</taxon>
        <taxon>Streptophyta</taxon>
        <taxon>Embryophyta</taxon>
        <taxon>Tracheophyta</taxon>
        <taxon>Spermatophyta</taxon>
        <taxon>Magnoliopsida</taxon>
        <taxon>eudicotyledons</taxon>
        <taxon>Gunneridae</taxon>
        <taxon>Pentapetalae</taxon>
        <taxon>asterids</taxon>
        <taxon>campanulids</taxon>
        <taxon>Asterales</taxon>
        <taxon>Asteraceae</taxon>
        <taxon>Asteroideae</taxon>
        <taxon>Anthemideae</taxon>
        <taxon>Anthemidinae</taxon>
        <taxon>Tanacetum</taxon>
    </lineage>
</organism>
<comment type="caution">
    <text evidence="1">The sequence shown here is derived from an EMBL/GenBank/DDBJ whole genome shotgun (WGS) entry which is preliminary data.</text>
</comment>
<accession>A0A699WF79</accession>
<gene>
    <name evidence="1" type="ORF">Tci_914963</name>
</gene>
<sequence length="91" mass="10667">MNYYEFLLVKRVFLRRTCCFKRELASLLLLVDISQSREVHTSTFVTQIEALQRDVSTLQGHQIDDRDRLIRHIQHVHAQRDAAPEDGDSCL</sequence>
<dbReference type="AlphaFoldDB" id="A0A699WF79"/>
<reference evidence="1" key="1">
    <citation type="journal article" date="2019" name="Sci. Rep.">
        <title>Draft genome of Tanacetum cinerariifolium, the natural source of mosquito coil.</title>
        <authorList>
            <person name="Yamashiro T."/>
            <person name="Shiraishi A."/>
            <person name="Satake H."/>
            <person name="Nakayama K."/>
        </authorList>
    </citation>
    <scope>NUCLEOTIDE SEQUENCE</scope>
</reference>
<dbReference type="EMBL" id="BKCJ011587573">
    <property type="protein sequence ID" value="GFD42994.1"/>
    <property type="molecule type" value="Genomic_DNA"/>
</dbReference>
<protein>
    <submittedName>
        <fullName evidence="1">Uncharacterized protein</fullName>
    </submittedName>
</protein>
<name>A0A699WF79_TANCI</name>
<proteinExistence type="predicted"/>